<gene>
    <name evidence="1" type="ORF">SAMN06265361_1044</name>
</gene>
<sequence>MSYINLKERYFLAQKLMRSLNHAGQERSLITSILNKFSNPDIILTAEEAHYLQVQINAYLDEAMERRDDYHIEFLNHLREKI</sequence>
<evidence type="ECO:0000313" key="1">
    <source>
        <dbReference type="EMBL" id="SMP21875.1"/>
    </source>
</evidence>
<proteinExistence type="predicted"/>
<keyword evidence="2" id="KW-1185">Reference proteome</keyword>
<dbReference type="Proteomes" id="UP001157946">
    <property type="component" value="Unassembled WGS sequence"/>
</dbReference>
<comment type="caution">
    <text evidence="1">The sequence shown here is derived from an EMBL/GenBank/DDBJ whole genome shotgun (WGS) entry which is preliminary data.</text>
</comment>
<organism evidence="1 2">
    <name type="scientific">Laceyella tengchongensis</name>
    <dbReference type="NCBI Taxonomy" id="574699"/>
    <lineage>
        <taxon>Bacteria</taxon>
        <taxon>Bacillati</taxon>
        <taxon>Bacillota</taxon>
        <taxon>Bacilli</taxon>
        <taxon>Bacillales</taxon>
        <taxon>Thermoactinomycetaceae</taxon>
        <taxon>Laceyella</taxon>
    </lineage>
</organism>
<dbReference type="RefSeq" id="WP_054095735.1">
    <property type="nucleotide sequence ID" value="NZ_FXTU01000004.1"/>
</dbReference>
<dbReference type="EMBL" id="FXTU01000004">
    <property type="protein sequence ID" value="SMP21875.1"/>
    <property type="molecule type" value="Genomic_DNA"/>
</dbReference>
<evidence type="ECO:0000313" key="2">
    <source>
        <dbReference type="Proteomes" id="UP001157946"/>
    </source>
</evidence>
<dbReference type="AlphaFoldDB" id="A0AA46AFL6"/>
<name>A0AA46AFL6_9BACL</name>
<protein>
    <submittedName>
        <fullName evidence="1">Uncharacterized protein</fullName>
    </submittedName>
</protein>
<reference evidence="1" key="1">
    <citation type="submission" date="2017-05" db="EMBL/GenBank/DDBJ databases">
        <authorList>
            <person name="Varghese N."/>
            <person name="Submissions S."/>
        </authorList>
    </citation>
    <scope>NUCLEOTIDE SEQUENCE</scope>
    <source>
        <strain evidence="1">DSM 45262</strain>
    </source>
</reference>
<accession>A0AA46AFL6</accession>